<dbReference type="Gene3D" id="1.10.3210.10">
    <property type="entry name" value="Hypothetical protein af1432"/>
    <property type="match status" value="1"/>
</dbReference>
<keyword evidence="3" id="KW-1185">Reference proteome</keyword>
<evidence type="ECO:0000313" key="2">
    <source>
        <dbReference type="EMBL" id="SMF11466.1"/>
    </source>
</evidence>
<gene>
    <name evidence="2" type="ORF">SAMN02745746_01408</name>
</gene>
<dbReference type="InterPro" id="IPR029016">
    <property type="entry name" value="GAF-like_dom_sf"/>
</dbReference>
<evidence type="ECO:0000313" key="3">
    <source>
        <dbReference type="Proteomes" id="UP000192920"/>
    </source>
</evidence>
<feature type="domain" description="HDOD" evidence="1">
    <location>
        <begin position="15"/>
        <end position="205"/>
    </location>
</feature>
<name>A0A1Y6BPE3_9NEIS</name>
<dbReference type="RefSeq" id="WP_085275713.1">
    <property type="nucleotide sequence ID" value="NZ_FXAG01000005.1"/>
</dbReference>
<reference evidence="3" key="1">
    <citation type="submission" date="2017-04" db="EMBL/GenBank/DDBJ databases">
        <authorList>
            <person name="Varghese N."/>
            <person name="Submissions S."/>
        </authorList>
    </citation>
    <scope>NUCLEOTIDE SEQUENCE [LARGE SCALE GENOMIC DNA]</scope>
    <source>
        <strain evidence="3">DSM 22618</strain>
    </source>
</reference>
<dbReference type="SUPFAM" id="SSF55781">
    <property type="entry name" value="GAF domain-like"/>
    <property type="match status" value="1"/>
</dbReference>
<dbReference type="SUPFAM" id="SSF109604">
    <property type="entry name" value="HD-domain/PDEase-like"/>
    <property type="match status" value="1"/>
</dbReference>
<proteinExistence type="predicted"/>
<dbReference type="InterPro" id="IPR013976">
    <property type="entry name" value="HDOD"/>
</dbReference>
<accession>A0A1Y6BPE3</accession>
<organism evidence="2 3">
    <name type="scientific">Pseudogulbenkiania subflava DSM 22618</name>
    <dbReference type="NCBI Taxonomy" id="1123014"/>
    <lineage>
        <taxon>Bacteria</taxon>
        <taxon>Pseudomonadati</taxon>
        <taxon>Pseudomonadota</taxon>
        <taxon>Betaproteobacteria</taxon>
        <taxon>Neisseriales</taxon>
        <taxon>Chromobacteriaceae</taxon>
        <taxon>Pseudogulbenkiania</taxon>
    </lineage>
</organism>
<dbReference type="STRING" id="1123014.SAMN02745746_01408"/>
<sequence length="442" mass="49469">MELANWLQSIADRRWPILPGTLDEVQLACARHAELINLSDLSNICLSDPLLLFDVLRAVGSSSVLRENEAAPTVEQAMMLMGLERVTRRLSLATALRGQEGKLDDEVIEVVADWLGRSRVAAYLIKDWLSLSGEHKVEDCFVAALLYNLPACFFLLYRNQLPDQPLLQAVSGYFEVDYPKLLERFVEATGLPPGLVTLLGSGSAPSPRKQLLKLAVATANAIESGWWRSPWTTGIEVAARQMRVSYDDAYRCVLSAAENVARKPRAPAYTYPMRELLMLPGDYPPRAHLTATAMLSDAAQLEQLMRESIRHLANDLRFERILFLRYEPSEHALRLRYQVGLAETSPLRRLAVSLEPGSFFALLASKPQSFHAPAHVSAQLGAKYQDPFFDHIGDGEFAVMTLYAGHTLSGVFYVDNGRSGRAIDPDTYHRFKDLVTRFTRHL</sequence>
<protein>
    <submittedName>
        <fullName evidence="2">HDOD domain-containing protein</fullName>
    </submittedName>
</protein>
<dbReference type="AlphaFoldDB" id="A0A1Y6BPE3"/>
<evidence type="ECO:0000259" key="1">
    <source>
        <dbReference type="PROSITE" id="PS51833"/>
    </source>
</evidence>
<dbReference type="Proteomes" id="UP000192920">
    <property type="component" value="Unassembled WGS sequence"/>
</dbReference>
<dbReference type="PROSITE" id="PS51833">
    <property type="entry name" value="HDOD"/>
    <property type="match status" value="1"/>
</dbReference>
<dbReference type="Pfam" id="PF08668">
    <property type="entry name" value="HDOD"/>
    <property type="match status" value="1"/>
</dbReference>
<dbReference type="Gene3D" id="3.30.450.40">
    <property type="match status" value="1"/>
</dbReference>
<dbReference type="EMBL" id="FXAG01000005">
    <property type="protein sequence ID" value="SMF11466.1"/>
    <property type="molecule type" value="Genomic_DNA"/>
</dbReference>